<organism evidence="3 4">
    <name type="scientific">Brassica napus</name>
    <name type="common">Rape</name>
    <dbReference type="NCBI Taxonomy" id="3708"/>
    <lineage>
        <taxon>Eukaryota</taxon>
        <taxon>Viridiplantae</taxon>
        <taxon>Streptophyta</taxon>
        <taxon>Embryophyta</taxon>
        <taxon>Tracheophyta</taxon>
        <taxon>Spermatophyta</taxon>
        <taxon>Magnoliopsida</taxon>
        <taxon>eudicotyledons</taxon>
        <taxon>Gunneridae</taxon>
        <taxon>Pentapetalae</taxon>
        <taxon>rosids</taxon>
        <taxon>malvids</taxon>
        <taxon>Brassicales</taxon>
        <taxon>Brassicaceae</taxon>
        <taxon>Brassiceae</taxon>
        <taxon>Brassica</taxon>
    </lineage>
</organism>
<feature type="non-terminal residue" evidence="3">
    <location>
        <position position="201"/>
    </location>
</feature>
<accession>A0ABQ7XR63</accession>
<gene>
    <name evidence="3" type="ORF">HID58_086731</name>
</gene>
<keyword evidence="2" id="KW-0472">Membrane</keyword>
<reference evidence="3 4" key="1">
    <citation type="submission" date="2021-05" db="EMBL/GenBank/DDBJ databases">
        <title>Genome Assembly of Synthetic Allotetraploid Brassica napus Reveals Homoeologous Exchanges between Subgenomes.</title>
        <authorList>
            <person name="Davis J.T."/>
        </authorList>
    </citation>
    <scope>NUCLEOTIDE SEQUENCE [LARGE SCALE GENOMIC DNA]</scope>
    <source>
        <strain evidence="4">cv. Da-Ae</strain>
        <tissue evidence="3">Seedling</tissue>
    </source>
</reference>
<feature type="region of interest" description="Disordered" evidence="1">
    <location>
        <begin position="128"/>
        <end position="165"/>
    </location>
</feature>
<evidence type="ECO:0000313" key="3">
    <source>
        <dbReference type="EMBL" id="KAH0858470.1"/>
    </source>
</evidence>
<comment type="caution">
    <text evidence="3">The sequence shown here is derived from an EMBL/GenBank/DDBJ whole genome shotgun (WGS) entry which is preliminary data.</text>
</comment>
<dbReference type="Proteomes" id="UP000824890">
    <property type="component" value="Unassembled WGS sequence"/>
</dbReference>
<keyword evidence="2" id="KW-1133">Transmembrane helix</keyword>
<sequence>MRGLEMEPSSGGEAIRLLVHQKIIQFRITSHNSVYLAYFLAFELVGFAVVLRSLSSLQFWKRYALLSSNSAYFWWTIGFSRCGDRSGAWRAANRLILYRYGVGSGENGDVGASADKIEGRKKETTHLPKINVSDSDAGEAGSEMESTAEGSSPVEPQGGDVGSSASQFPSRLFAANSYPTALRLNIYSKANVIGAVAACLQ</sequence>
<keyword evidence="4" id="KW-1185">Reference proteome</keyword>
<evidence type="ECO:0000256" key="2">
    <source>
        <dbReference type="SAM" id="Phobius"/>
    </source>
</evidence>
<feature type="transmembrane region" description="Helical" evidence="2">
    <location>
        <begin position="35"/>
        <end position="54"/>
    </location>
</feature>
<name>A0ABQ7XR63_BRANA</name>
<evidence type="ECO:0000256" key="1">
    <source>
        <dbReference type="SAM" id="MobiDB-lite"/>
    </source>
</evidence>
<dbReference type="EMBL" id="JAGKQM010000019">
    <property type="protein sequence ID" value="KAH0858470.1"/>
    <property type="molecule type" value="Genomic_DNA"/>
</dbReference>
<evidence type="ECO:0000313" key="4">
    <source>
        <dbReference type="Proteomes" id="UP000824890"/>
    </source>
</evidence>
<keyword evidence="2" id="KW-0812">Transmembrane</keyword>
<proteinExistence type="predicted"/>
<protein>
    <submittedName>
        <fullName evidence="3">Uncharacterized protein</fullName>
    </submittedName>
</protein>